<dbReference type="EMBL" id="PDOE01000002">
    <property type="protein sequence ID" value="RKL68072.1"/>
    <property type="molecule type" value="Genomic_DNA"/>
</dbReference>
<proteinExistence type="predicted"/>
<gene>
    <name evidence="2" type="ORF">CR203_06130</name>
</gene>
<organism evidence="2 3">
    <name type="scientific">Salipaludibacillus neizhouensis</name>
    <dbReference type="NCBI Taxonomy" id="885475"/>
    <lineage>
        <taxon>Bacteria</taxon>
        <taxon>Bacillati</taxon>
        <taxon>Bacillota</taxon>
        <taxon>Bacilli</taxon>
        <taxon>Bacillales</taxon>
        <taxon>Bacillaceae</taxon>
    </lineage>
</organism>
<dbReference type="RefSeq" id="WP_110938410.1">
    <property type="nucleotide sequence ID" value="NZ_KZ614147.1"/>
</dbReference>
<dbReference type="Pfam" id="PF13091">
    <property type="entry name" value="PLDc_2"/>
    <property type="match status" value="1"/>
</dbReference>
<accession>A0A3A9KC18</accession>
<feature type="domain" description="Phospholipase D-like" evidence="1">
    <location>
        <begin position="2"/>
        <end position="45"/>
    </location>
</feature>
<keyword evidence="3" id="KW-1185">Reference proteome</keyword>
<name>A0A3A9KC18_9BACI</name>
<sequence length="178" mass="20668">MYDDKTCLVGSANFTKKGLVHNHELLMLFNDDSEIQRFITYVNELIDQIEKSGDWRLTVEKIAAEITLINSYKKKHSNDNEKGSWGAVIDPILDETDEEIVLSVPVGNTIHLVEEYHVHAHPIKKRGYNYRDTPFITFRKPGGGVMDCVFNIEQKFPIEMVNWREYLDKLLLSVKKRL</sequence>
<protein>
    <recommendedName>
        <fullName evidence="1">Phospholipase D-like domain-containing protein</fullName>
    </recommendedName>
</protein>
<dbReference type="SUPFAM" id="SSF56024">
    <property type="entry name" value="Phospholipase D/nuclease"/>
    <property type="match status" value="1"/>
</dbReference>
<dbReference type="AlphaFoldDB" id="A0A3A9KC18"/>
<dbReference type="Gene3D" id="3.30.870.10">
    <property type="entry name" value="Endonuclease Chain A"/>
    <property type="match status" value="1"/>
</dbReference>
<comment type="caution">
    <text evidence="2">The sequence shown here is derived from an EMBL/GenBank/DDBJ whole genome shotgun (WGS) entry which is preliminary data.</text>
</comment>
<evidence type="ECO:0000313" key="3">
    <source>
        <dbReference type="Proteomes" id="UP000281498"/>
    </source>
</evidence>
<dbReference type="InterPro" id="IPR025202">
    <property type="entry name" value="PLD-like_dom"/>
</dbReference>
<evidence type="ECO:0000259" key="1">
    <source>
        <dbReference type="Pfam" id="PF13091"/>
    </source>
</evidence>
<evidence type="ECO:0000313" key="2">
    <source>
        <dbReference type="EMBL" id="RKL68072.1"/>
    </source>
</evidence>
<dbReference type="Proteomes" id="UP000281498">
    <property type="component" value="Unassembled WGS sequence"/>
</dbReference>
<reference evidence="2 3" key="1">
    <citation type="submission" date="2017-10" db="EMBL/GenBank/DDBJ databases">
        <title>Bacillus sp. nov., a halophilic bacterium isolated from a Keqin Lake.</title>
        <authorList>
            <person name="Wang H."/>
        </authorList>
    </citation>
    <scope>NUCLEOTIDE SEQUENCE [LARGE SCALE GENOMIC DNA]</scope>
    <source>
        <strain evidence="2 3">KCTC 13187</strain>
    </source>
</reference>
<dbReference type="OrthoDB" id="9255747at2"/>